<name>A0A137S1H3_9GAMM</name>
<dbReference type="AlphaFoldDB" id="A0A137S1H3"/>
<dbReference type="SUPFAM" id="SSF53850">
    <property type="entry name" value="Periplasmic binding protein-like II"/>
    <property type="match status" value="1"/>
</dbReference>
<organism evidence="1 2">
    <name type="scientific">Marinobacter excellens LAMA 842</name>
    <dbReference type="NCBI Taxonomy" id="1306954"/>
    <lineage>
        <taxon>Bacteria</taxon>
        <taxon>Pseudomonadati</taxon>
        <taxon>Pseudomonadota</taxon>
        <taxon>Gammaproteobacteria</taxon>
        <taxon>Pseudomonadales</taxon>
        <taxon>Marinobacteraceae</taxon>
        <taxon>Marinobacter</taxon>
    </lineage>
</organism>
<dbReference type="Gene3D" id="3.40.190.10">
    <property type="entry name" value="Periplasmic binding protein-like II"/>
    <property type="match status" value="2"/>
</dbReference>
<dbReference type="EMBL" id="LOCO01000048">
    <property type="protein sequence ID" value="KXO06285.1"/>
    <property type="molecule type" value="Genomic_DNA"/>
</dbReference>
<dbReference type="Proteomes" id="UP000070282">
    <property type="component" value="Unassembled WGS sequence"/>
</dbReference>
<protein>
    <submittedName>
        <fullName evidence="1">Uncharacterized protein</fullName>
    </submittedName>
</protein>
<dbReference type="PATRIC" id="fig|1306954.6.peg.3208"/>
<sequence>MRITLLIVALFWALPALTQTLQVMGSDEGFLPFYYGDNLDKGILVEVINNFGLEAGIAVAFHPMPRNRQVWALEEGRANAVFATPRWMPLPDQMHAVGPVLTWRDRVFAQPGRQPGSFDDLQGSICLRRWFIYSDQLERRVGTNLSRHDAYNAQQMLDMFLHKRCDYIVMNELEFRFMAQLLDIDPHRYSTELIVAEWPVYLGILKTETALIEAAEAFFSTYTVDVETMLPNLPPPDRHISIEPDK</sequence>
<gene>
    <name evidence="1" type="ORF">J122_4130</name>
</gene>
<evidence type="ECO:0000313" key="2">
    <source>
        <dbReference type="Proteomes" id="UP000070282"/>
    </source>
</evidence>
<reference evidence="2" key="1">
    <citation type="submission" date="2015-12" db="EMBL/GenBank/DDBJ databases">
        <authorList>
            <person name="Lima A."/>
            <person name="Farahani Zayas N."/>
            <person name="Castro Da Silva M.A."/>
            <person name="Cabral A."/>
            <person name="Pessatti M.L."/>
        </authorList>
    </citation>
    <scope>NUCLEOTIDE SEQUENCE [LARGE SCALE GENOMIC DNA]</scope>
    <source>
        <strain evidence="2">LAMA 842</strain>
    </source>
</reference>
<proteinExistence type="predicted"/>
<accession>A0A137S1H3</accession>
<keyword evidence="2" id="KW-1185">Reference proteome</keyword>
<evidence type="ECO:0000313" key="1">
    <source>
        <dbReference type="EMBL" id="KXO06285.1"/>
    </source>
</evidence>
<dbReference type="RefSeq" id="WP_061334011.1">
    <property type="nucleotide sequence ID" value="NZ_LOCO01000048.1"/>
</dbReference>
<comment type="caution">
    <text evidence="1">The sequence shown here is derived from an EMBL/GenBank/DDBJ whole genome shotgun (WGS) entry which is preliminary data.</text>
</comment>